<keyword evidence="5" id="KW-0949">S-adenosyl-L-methionine</keyword>
<dbReference type="EC" id="2.1.1.113" evidence="2"/>
<dbReference type="GO" id="GO:0008170">
    <property type="term" value="F:N-methyltransferase activity"/>
    <property type="evidence" value="ECO:0007669"/>
    <property type="project" value="InterPro"/>
</dbReference>
<evidence type="ECO:0000256" key="7">
    <source>
        <dbReference type="ARBA" id="ARBA00023125"/>
    </source>
</evidence>
<evidence type="ECO:0000313" key="10">
    <source>
        <dbReference type="EMBL" id="RIV18550.1"/>
    </source>
</evidence>
<dbReference type="Proteomes" id="UP000283523">
    <property type="component" value="Unassembled WGS sequence"/>
</dbReference>
<evidence type="ECO:0000259" key="9">
    <source>
        <dbReference type="Pfam" id="PF01555"/>
    </source>
</evidence>
<feature type="domain" description="DNA methylase N-4/N-6" evidence="9">
    <location>
        <begin position="2"/>
        <end position="55"/>
    </location>
</feature>
<dbReference type="GO" id="GO:0015667">
    <property type="term" value="F:site-specific DNA-methyltransferase (cytosine-N4-specific) activity"/>
    <property type="evidence" value="ECO:0007669"/>
    <property type="project" value="UniProtKB-EC"/>
</dbReference>
<proteinExistence type="inferred from homology"/>
<dbReference type="SUPFAM" id="SSF53335">
    <property type="entry name" value="S-adenosyl-L-methionine-dependent methyltransferases"/>
    <property type="match status" value="2"/>
</dbReference>
<dbReference type="InterPro" id="IPR017985">
    <property type="entry name" value="MeTrfase_CN4_CS"/>
</dbReference>
<dbReference type="GO" id="GO:0003677">
    <property type="term" value="F:DNA binding"/>
    <property type="evidence" value="ECO:0007669"/>
    <property type="project" value="UniProtKB-KW"/>
</dbReference>
<organism evidence="10 11">
    <name type="scientific">Fibrisoma montanum</name>
    <dbReference type="NCBI Taxonomy" id="2305895"/>
    <lineage>
        <taxon>Bacteria</taxon>
        <taxon>Pseudomonadati</taxon>
        <taxon>Bacteroidota</taxon>
        <taxon>Cytophagia</taxon>
        <taxon>Cytophagales</taxon>
        <taxon>Spirosomataceae</taxon>
        <taxon>Fibrisoma</taxon>
    </lineage>
</organism>
<accession>A0A418LZ44</accession>
<evidence type="ECO:0000313" key="11">
    <source>
        <dbReference type="Proteomes" id="UP000283523"/>
    </source>
</evidence>
<evidence type="ECO:0000256" key="3">
    <source>
        <dbReference type="ARBA" id="ARBA00022603"/>
    </source>
</evidence>
<evidence type="ECO:0000256" key="8">
    <source>
        <dbReference type="ARBA" id="ARBA00049120"/>
    </source>
</evidence>
<comment type="similarity">
    <text evidence="1">Belongs to the N(4)/N(6)-methyltransferase family. N(4) subfamily.</text>
</comment>
<keyword evidence="3 10" id="KW-0489">Methyltransferase</keyword>
<dbReference type="GO" id="GO:0032259">
    <property type="term" value="P:methylation"/>
    <property type="evidence" value="ECO:0007669"/>
    <property type="project" value="UniProtKB-KW"/>
</dbReference>
<keyword evidence="4" id="KW-0808">Transferase</keyword>
<name>A0A418LZ44_9BACT</name>
<keyword evidence="7" id="KW-0238">DNA-binding</keyword>
<dbReference type="OrthoDB" id="1273118at2"/>
<dbReference type="InterPro" id="IPR029063">
    <property type="entry name" value="SAM-dependent_MTases_sf"/>
</dbReference>
<keyword evidence="11" id="KW-1185">Reference proteome</keyword>
<evidence type="ECO:0000256" key="2">
    <source>
        <dbReference type="ARBA" id="ARBA00012185"/>
    </source>
</evidence>
<keyword evidence="6" id="KW-0680">Restriction system</keyword>
<evidence type="ECO:0000256" key="1">
    <source>
        <dbReference type="ARBA" id="ARBA00010203"/>
    </source>
</evidence>
<dbReference type="EMBL" id="QXED01000011">
    <property type="protein sequence ID" value="RIV18550.1"/>
    <property type="molecule type" value="Genomic_DNA"/>
</dbReference>
<dbReference type="GO" id="GO:0009307">
    <property type="term" value="P:DNA restriction-modification system"/>
    <property type="evidence" value="ECO:0007669"/>
    <property type="project" value="UniProtKB-KW"/>
</dbReference>
<gene>
    <name evidence="10" type="ORF">DYU11_28305</name>
</gene>
<comment type="catalytic activity">
    <reaction evidence="8">
        <text>a 2'-deoxycytidine in DNA + S-adenosyl-L-methionine = an N(4)-methyl-2'-deoxycytidine in DNA + S-adenosyl-L-homocysteine + H(+)</text>
        <dbReference type="Rhea" id="RHEA:16857"/>
        <dbReference type="Rhea" id="RHEA-COMP:11369"/>
        <dbReference type="Rhea" id="RHEA-COMP:13674"/>
        <dbReference type="ChEBI" id="CHEBI:15378"/>
        <dbReference type="ChEBI" id="CHEBI:57856"/>
        <dbReference type="ChEBI" id="CHEBI:59789"/>
        <dbReference type="ChEBI" id="CHEBI:85452"/>
        <dbReference type="ChEBI" id="CHEBI:137933"/>
        <dbReference type="EC" id="2.1.1.113"/>
    </reaction>
</comment>
<evidence type="ECO:0000256" key="5">
    <source>
        <dbReference type="ARBA" id="ARBA00022691"/>
    </source>
</evidence>
<dbReference type="InterPro" id="IPR002941">
    <property type="entry name" value="DNA_methylase_N4/N6"/>
</dbReference>
<evidence type="ECO:0000256" key="4">
    <source>
        <dbReference type="ARBA" id="ARBA00022679"/>
    </source>
</evidence>
<dbReference type="Pfam" id="PF01555">
    <property type="entry name" value="N6_N4_Mtase"/>
    <property type="match status" value="1"/>
</dbReference>
<dbReference type="RefSeq" id="WP_119671183.1">
    <property type="nucleotide sequence ID" value="NZ_QXED01000011.1"/>
</dbReference>
<protein>
    <recommendedName>
        <fullName evidence="2">site-specific DNA-methyltransferase (cytosine-N(4)-specific)</fullName>
        <ecNumber evidence="2">2.1.1.113</ecNumber>
    </recommendedName>
</protein>
<sequence>MFPLDFPYEIFKEAGKKGQWALDPFCGRGTTVYAGRMLGLRTIGIDSSPVAVAISQAKLANTNPRAIIREVKRILNNDSTNTHVPEGIFWEKAYHPDVLSALCKIREELLNDCESDERIALRAIVLGALHGPKQKTKQSYFSNQCQRTYAPKPVYAVNFWNKNRLEPDYVNILSIIEERANKYFNEEVVRSKGQIITGDSRDSNTFKTISKRVSWIITSPPYYGMRTYIPDQWLRLWFLGGQSTVDYSMNGQVEHASPEMFAAQLKKVWINSGAVAKKRAQMVIRFGGLNDRKADPLEILYHSLDDTGWKIDETKSAGFASQGNRQAVHINTDINSPREEYDVWATWRG</sequence>
<dbReference type="AlphaFoldDB" id="A0A418LZ44"/>
<reference evidence="10 11" key="1">
    <citation type="submission" date="2018-08" db="EMBL/GenBank/DDBJ databases">
        <title>Fibrisoma montanum sp. nov., isolated from Danxia mountain soil.</title>
        <authorList>
            <person name="Huang Y."/>
        </authorList>
    </citation>
    <scope>NUCLEOTIDE SEQUENCE [LARGE SCALE GENOMIC DNA]</scope>
    <source>
        <strain evidence="10 11">HYT19</strain>
    </source>
</reference>
<dbReference type="Gene3D" id="3.40.50.150">
    <property type="entry name" value="Vaccinia Virus protein VP39"/>
    <property type="match status" value="2"/>
</dbReference>
<evidence type="ECO:0000256" key="6">
    <source>
        <dbReference type="ARBA" id="ARBA00022747"/>
    </source>
</evidence>
<comment type="caution">
    <text evidence="10">The sequence shown here is derived from an EMBL/GenBank/DDBJ whole genome shotgun (WGS) entry which is preliminary data.</text>
</comment>
<dbReference type="PROSITE" id="PS00093">
    <property type="entry name" value="N4_MTASE"/>
    <property type="match status" value="1"/>
</dbReference>